<dbReference type="RefSeq" id="XP_031372665.1">
    <property type="nucleotide sequence ID" value="XM_031516805.1"/>
</dbReference>
<dbReference type="InterPro" id="IPR058922">
    <property type="entry name" value="WHD_DRP"/>
</dbReference>
<organism evidence="5 6">
    <name type="scientific">Punica granatum</name>
    <name type="common">Pomegranate</name>
    <dbReference type="NCBI Taxonomy" id="22663"/>
    <lineage>
        <taxon>Eukaryota</taxon>
        <taxon>Viridiplantae</taxon>
        <taxon>Streptophyta</taxon>
        <taxon>Embryophyta</taxon>
        <taxon>Tracheophyta</taxon>
        <taxon>Spermatophyta</taxon>
        <taxon>Magnoliopsida</taxon>
        <taxon>eudicotyledons</taxon>
        <taxon>Gunneridae</taxon>
        <taxon>Pentapetalae</taxon>
        <taxon>rosids</taxon>
        <taxon>malvids</taxon>
        <taxon>Myrtales</taxon>
        <taxon>Lythraceae</taxon>
        <taxon>Punica</taxon>
    </lineage>
</organism>
<dbReference type="GO" id="GO:0043531">
    <property type="term" value="F:ADP binding"/>
    <property type="evidence" value="ECO:0007669"/>
    <property type="project" value="InterPro"/>
</dbReference>
<feature type="domain" description="Disease resistance protein winged helix" evidence="3">
    <location>
        <begin position="113"/>
        <end position="142"/>
    </location>
</feature>
<proteinExistence type="predicted"/>
<accession>A0A6P8BRB6</accession>
<keyword evidence="2" id="KW-0611">Plant defense</keyword>
<dbReference type="Pfam" id="PF25019">
    <property type="entry name" value="LRR_R13L1-DRL21"/>
    <property type="match status" value="1"/>
</dbReference>
<protein>
    <submittedName>
        <fullName evidence="6">Disease resistance RPP13-like protein 1</fullName>
    </submittedName>
</protein>
<dbReference type="SUPFAM" id="SSF52540">
    <property type="entry name" value="P-loop containing nucleoside triphosphate hydrolases"/>
    <property type="match status" value="1"/>
</dbReference>
<name>A0A6P8BRB6_PUNGR</name>
<reference evidence="6" key="2">
    <citation type="submission" date="2025-08" db="UniProtKB">
        <authorList>
            <consortium name="RefSeq"/>
        </authorList>
    </citation>
    <scope>IDENTIFICATION</scope>
    <source>
        <tissue evidence="6">Leaf</tissue>
    </source>
</reference>
<dbReference type="Proteomes" id="UP000515151">
    <property type="component" value="Chromosome 8"/>
</dbReference>
<evidence type="ECO:0000256" key="1">
    <source>
        <dbReference type="ARBA" id="ARBA00022737"/>
    </source>
</evidence>
<dbReference type="InterPro" id="IPR056789">
    <property type="entry name" value="LRR_R13L1-DRL21"/>
</dbReference>
<dbReference type="Gene3D" id="1.10.10.10">
    <property type="entry name" value="Winged helix-like DNA-binding domain superfamily/Winged helix DNA-binding domain"/>
    <property type="match status" value="1"/>
</dbReference>
<dbReference type="SUPFAM" id="SSF52058">
    <property type="entry name" value="L domain-like"/>
    <property type="match status" value="1"/>
</dbReference>
<dbReference type="OrthoDB" id="37484at2759"/>
<dbReference type="Pfam" id="PF23559">
    <property type="entry name" value="WHD_DRP"/>
    <property type="match status" value="1"/>
</dbReference>
<evidence type="ECO:0000259" key="3">
    <source>
        <dbReference type="Pfam" id="PF23559"/>
    </source>
</evidence>
<dbReference type="PANTHER" id="PTHR47186">
    <property type="entry name" value="LEUCINE-RICH REPEAT-CONTAINING PROTEIN 57"/>
    <property type="match status" value="1"/>
</dbReference>
<dbReference type="GeneID" id="116187840"/>
<evidence type="ECO:0000313" key="6">
    <source>
        <dbReference type="RefSeq" id="XP_031372665.1"/>
    </source>
</evidence>
<dbReference type="Gene3D" id="3.80.10.10">
    <property type="entry name" value="Ribonuclease Inhibitor"/>
    <property type="match status" value="2"/>
</dbReference>
<dbReference type="GO" id="GO:0006952">
    <property type="term" value="P:defense response"/>
    <property type="evidence" value="ECO:0007669"/>
    <property type="project" value="UniProtKB-KW"/>
</dbReference>
<dbReference type="InterPro" id="IPR042197">
    <property type="entry name" value="Apaf_helical"/>
</dbReference>
<dbReference type="AlphaFoldDB" id="A0A6P8BRB6"/>
<evidence type="ECO:0000313" key="5">
    <source>
        <dbReference type="Proteomes" id="UP000515151"/>
    </source>
</evidence>
<feature type="domain" description="R13L1/DRL21-like LRR repeat region" evidence="4">
    <location>
        <begin position="329"/>
        <end position="433"/>
    </location>
</feature>
<gene>
    <name evidence="6" type="primary">LOC116187840</name>
</gene>
<sequence>MQAHSIHRLQKLPEEESWSFFVKHAYDACNSEKWPRLEPIGRKIVNKCDRLPLALKTIGCLLRSEHDLRKWELISKDGIWSLLHSKLEVLPALFLSYHYLSSHLKRCFAYCSIFPKNIEYEKEQLILLWIAEGLILEQPKNGMRESPFFSLDGGNSLDASCRTRHVSYIKTDYVFPSKLKILRDTLQLRTLLAVDSKSPFHYDLSDEVLDHLVPSLRCLRVPSLSKYISITKLPKAVGGSQFLCYLNLSFTNIMTLPDSLTSLCDLQLLLLVMCKYLKELTCDRWRLINLRHLDTRGTPLRSALRGIGKLKDLQTLTDFILAKEGGSRIKELGGLCDLKGLLSLGGLENVLKVGDAKASNLECKRYLSKITLQWSSHTRPVQHNEIYVVEMLRPPAYLKELTSDLLNIEDCKHCTSLPTLGQLTSLQKLLIKGLDVVVIVGPKLNGKHSEVFQSLEYLEFDDMKRLQKWVSFEGLREGEAFPRLQKLITKCPVLRRGLPGSLPLLTELAIEGCPLLEAALPRLPLLCELHLKCSDRVSEPVAGFLSMNSIQLQLVSISENSSLPVRCFPPSMTTLIVKNVRQLDLRWTCATNTFKYVP</sequence>
<keyword evidence="5" id="KW-1185">Reference proteome</keyword>
<evidence type="ECO:0000259" key="4">
    <source>
        <dbReference type="Pfam" id="PF25019"/>
    </source>
</evidence>
<dbReference type="InterPro" id="IPR032675">
    <property type="entry name" value="LRR_dom_sf"/>
</dbReference>
<evidence type="ECO:0000256" key="2">
    <source>
        <dbReference type="ARBA" id="ARBA00022821"/>
    </source>
</evidence>
<reference evidence="5" key="1">
    <citation type="journal article" date="2020" name="Plant Biotechnol. J.">
        <title>The pomegranate (Punica granatum L.) draft genome dissects genetic divergence between soft- and hard-seeded cultivars.</title>
        <authorList>
            <person name="Luo X."/>
            <person name="Li H."/>
            <person name="Wu Z."/>
            <person name="Yao W."/>
            <person name="Zhao P."/>
            <person name="Cao D."/>
            <person name="Yu H."/>
            <person name="Li K."/>
            <person name="Poudel K."/>
            <person name="Zhao D."/>
            <person name="Zhang F."/>
            <person name="Xia X."/>
            <person name="Chen L."/>
            <person name="Wang Q."/>
            <person name="Jing D."/>
            <person name="Cao S."/>
        </authorList>
    </citation>
    <scope>NUCLEOTIDE SEQUENCE [LARGE SCALE GENOMIC DNA]</scope>
    <source>
        <strain evidence="5">cv. Tunisia</strain>
    </source>
</reference>
<dbReference type="Gene3D" id="1.10.8.430">
    <property type="entry name" value="Helical domain of apoptotic protease-activating factors"/>
    <property type="match status" value="1"/>
</dbReference>
<keyword evidence="1" id="KW-0677">Repeat</keyword>
<dbReference type="PANTHER" id="PTHR47186:SF3">
    <property type="entry name" value="OS09G0267800 PROTEIN"/>
    <property type="match status" value="1"/>
</dbReference>
<dbReference type="InterPro" id="IPR027417">
    <property type="entry name" value="P-loop_NTPase"/>
</dbReference>
<dbReference type="InterPro" id="IPR036388">
    <property type="entry name" value="WH-like_DNA-bd_sf"/>
</dbReference>